<keyword evidence="2" id="KW-0805">Transcription regulation</keyword>
<dbReference type="GO" id="GO:0003677">
    <property type="term" value="F:DNA binding"/>
    <property type="evidence" value="ECO:0007669"/>
    <property type="project" value="UniProtKB-KW"/>
</dbReference>
<dbReference type="PANTHER" id="PTHR31839">
    <property type="entry name" value="DEHYDRATION-RESPONSIVE ELEMENT-BINDING PROTEIN 1D"/>
    <property type="match status" value="1"/>
</dbReference>
<proteinExistence type="evidence at transcript level"/>
<name>A0A455LAF6_9ASPA</name>
<dbReference type="GO" id="GO:0005634">
    <property type="term" value="C:nucleus"/>
    <property type="evidence" value="ECO:0007669"/>
    <property type="project" value="UniProtKB-SubCell"/>
</dbReference>
<evidence type="ECO:0000256" key="8">
    <source>
        <dbReference type="SAM" id="MobiDB-lite"/>
    </source>
</evidence>
<evidence type="ECO:0000256" key="4">
    <source>
        <dbReference type="ARBA" id="ARBA00023159"/>
    </source>
</evidence>
<reference evidence="10" key="1">
    <citation type="journal article" date="2015" name="PLoS ONE">
        <title>Transcriptome Characterization of Cymbidium sinense 'Dharma' Using 454 Pyrosequencing and Its Application in the Identification of Genes Associated with Leaf Color Variation.</title>
        <authorList>
            <person name="Zhu G."/>
            <person name="Yang F."/>
            <person name="Shi S."/>
            <person name="Li D."/>
            <person name="Wang Z."/>
            <person name="Liu H."/>
            <person name="Huang D."/>
            <person name="Wang C."/>
        </authorList>
    </citation>
    <scope>NUCLEOTIDE SEQUENCE</scope>
</reference>
<keyword evidence="4" id="KW-0010">Activator</keyword>
<evidence type="ECO:0000259" key="9">
    <source>
        <dbReference type="PROSITE" id="PS51032"/>
    </source>
</evidence>
<dbReference type="InterPro" id="IPR016177">
    <property type="entry name" value="DNA-bd_dom_sf"/>
</dbReference>
<accession>A0A455LAF6</accession>
<keyword evidence="5" id="KW-0804">Transcription</keyword>
<comment type="subcellular location">
    <subcellularLocation>
        <location evidence="1">Nucleus</location>
    </subcellularLocation>
</comment>
<evidence type="ECO:0000256" key="7">
    <source>
        <dbReference type="ARBA" id="ARBA00024343"/>
    </source>
</evidence>
<dbReference type="InterPro" id="IPR001471">
    <property type="entry name" value="AP2/ERF_dom"/>
</dbReference>
<feature type="compositionally biased region" description="Polar residues" evidence="8">
    <location>
        <begin position="1"/>
        <end position="11"/>
    </location>
</feature>
<dbReference type="InterPro" id="IPR045277">
    <property type="entry name" value="DRE1A-I"/>
</dbReference>
<protein>
    <submittedName>
        <fullName evidence="10">Ethylene-responsive transcription factor ERF-like protein</fullName>
    </submittedName>
</protein>
<dbReference type="AlphaFoldDB" id="A0A455LAF6"/>
<dbReference type="GO" id="GO:0003700">
    <property type="term" value="F:DNA-binding transcription factor activity"/>
    <property type="evidence" value="ECO:0007669"/>
    <property type="project" value="InterPro"/>
</dbReference>
<keyword evidence="3" id="KW-0238">DNA-binding</keyword>
<dbReference type="FunFam" id="3.30.730.10:FF:000001">
    <property type="entry name" value="Ethylene-responsive transcription factor 2"/>
    <property type="match status" value="1"/>
</dbReference>
<dbReference type="EMBL" id="MG702177">
    <property type="protein sequence ID" value="AXY87695.1"/>
    <property type="molecule type" value="mRNA"/>
</dbReference>
<evidence type="ECO:0000256" key="3">
    <source>
        <dbReference type="ARBA" id="ARBA00023125"/>
    </source>
</evidence>
<evidence type="ECO:0000256" key="6">
    <source>
        <dbReference type="ARBA" id="ARBA00023242"/>
    </source>
</evidence>
<dbReference type="CDD" id="cd00018">
    <property type="entry name" value="AP2"/>
    <property type="match status" value="1"/>
</dbReference>
<evidence type="ECO:0000256" key="1">
    <source>
        <dbReference type="ARBA" id="ARBA00004123"/>
    </source>
</evidence>
<dbReference type="Pfam" id="PF00847">
    <property type="entry name" value="AP2"/>
    <property type="match status" value="1"/>
</dbReference>
<dbReference type="PROSITE" id="PS51032">
    <property type="entry name" value="AP2_ERF"/>
    <property type="match status" value="1"/>
</dbReference>
<keyword evidence="6" id="KW-0539">Nucleus</keyword>
<evidence type="ECO:0000313" key="10">
    <source>
        <dbReference type="EMBL" id="AXY87695.1"/>
    </source>
</evidence>
<feature type="region of interest" description="Disordered" evidence="8">
    <location>
        <begin position="1"/>
        <end position="43"/>
    </location>
</feature>
<dbReference type="SUPFAM" id="SSF54171">
    <property type="entry name" value="DNA-binding domain"/>
    <property type="match status" value="1"/>
</dbReference>
<dbReference type="PANTHER" id="PTHR31839:SF85">
    <property type="entry name" value="AP2_ERF DOMAIN-CONTAINING PROTEIN"/>
    <property type="match status" value="1"/>
</dbReference>
<evidence type="ECO:0000256" key="5">
    <source>
        <dbReference type="ARBA" id="ARBA00023163"/>
    </source>
</evidence>
<dbReference type="PRINTS" id="PR00367">
    <property type="entry name" value="ETHRSPELEMNT"/>
</dbReference>
<comment type="similarity">
    <text evidence="7">Belongs to the AP2/ERF transcription factor family. ERF subfamily.</text>
</comment>
<organism evidence="10">
    <name type="scientific">Cymbidium sinense</name>
    <dbReference type="NCBI Taxonomy" id="112615"/>
    <lineage>
        <taxon>Eukaryota</taxon>
        <taxon>Viridiplantae</taxon>
        <taxon>Streptophyta</taxon>
        <taxon>Embryophyta</taxon>
        <taxon>Tracheophyta</taxon>
        <taxon>Spermatophyta</taxon>
        <taxon>Magnoliopsida</taxon>
        <taxon>Liliopsida</taxon>
        <taxon>Asparagales</taxon>
        <taxon>Orchidaceae</taxon>
        <taxon>Epidendroideae</taxon>
        <taxon>Cymbidieae</taxon>
        <taxon>Cymbidiinae</taxon>
        <taxon>Cymbidium</taxon>
    </lineage>
</organism>
<sequence length="181" mass="19566">MANSAPPSLQNPEDLPDSDSTPSPGRSSPYRGIRPRSGKWVSEIREPRKSNRIWLGTYPTPEMAATAYDVAALALRGTDAVLNFPDAALSRPPPASASPADIQAAAAAAAAQLASRPEAVDTSEGPRQELGEFVDEELFDMPQFLMNMAEGMLLSPPRLSLPESDELPEVSEMDNLWKFDE</sequence>
<feature type="domain" description="AP2/ERF" evidence="9">
    <location>
        <begin position="29"/>
        <end position="85"/>
    </location>
</feature>
<dbReference type="InterPro" id="IPR036955">
    <property type="entry name" value="AP2/ERF_dom_sf"/>
</dbReference>
<evidence type="ECO:0000256" key="2">
    <source>
        <dbReference type="ARBA" id="ARBA00023015"/>
    </source>
</evidence>
<dbReference type="Gene3D" id="3.30.730.10">
    <property type="entry name" value="AP2/ERF domain"/>
    <property type="match status" value="1"/>
</dbReference>
<dbReference type="SMART" id="SM00380">
    <property type="entry name" value="AP2"/>
    <property type="match status" value="1"/>
</dbReference>